<dbReference type="EMBL" id="JAERTX010000006">
    <property type="protein sequence ID" value="MBM9460023.1"/>
    <property type="molecule type" value="Genomic_DNA"/>
</dbReference>
<accession>A0A938Y4T4</accession>
<dbReference type="InterPro" id="IPR029068">
    <property type="entry name" value="Glyas_Bleomycin-R_OHBP_Dase"/>
</dbReference>
<reference evidence="2" key="1">
    <citation type="submission" date="2021-01" db="EMBL/GenBank/DDBJ databases">
        <title>Novel species in genus Nocardioides.</title>
        <authorList>
            <person name="Zhang G."/>
        </authorList>
    </citation>
    <scope>NUCLEOTIDE SEQUENCE</scope>
    <source>
        <strain evidence="2">Zg-536</strain>
    </source>
</reference>
<protein>
    <submittedName>
        <fullName evidence="2">VOC family protein</fullName>
    </submittedName>
</protein>
<dbReference type="InterPro" id="IPR037523">
    <property type="entry name" value="VOC_core"/>
</dbReference>
<dbReference type="SUPFAM" id="SSF54593">
    <property type="entry name" value="Glyoxalase/Bleomycin resistance protein/Dihydroxybiphenyl dioxygenase"/>
    <property type="match status" value="1"/>
</dbReference>
<evidence type="ECO:0000313" key="3">
    <source>
        <dbReference type="Proteomes" id="UP000663791"/>
    </source>
</evidence>
<proteinExistence type="predicted"/>
<dbReference type="PANTHER" id="PTHR35908:SF1">
    <property type="entry name" value="CONSERVED PROTEIN"/>
    <property type="match status" value="1"/>
</dbReference>
<name>A0A938Y4T4_9ACTN</name>
<dbReference type="RefSeq" id="WP_205291317.1">
    <property type="nucleotide sequence ID" value="NZ_CP074406.1"/>
</dbReference>
<dbReference type="Pfam" id="PF18029">
    <property type="entry name" value="Glyoxalase_6"/>
    <property type="match status" value="1"/>
</dbReference>
<comment type="caution">
    <text evidence="2">The sequence shown here is derived from an EMBL/GenBank/DDBJ whole genome shotgun (WGS) entry which is preliminary data.</text>
</comment>
<dbReference type="Gene3D" id="3.10.180.10">
    <property type="entry name" value="2,3-Dihydroxybiphenyl 1,2-Dioxygenase, domain 1"/>
    <property type="match status" value="1"/>
</dbReference>
<keyword evidence="3" id="KW-1185">Reference proteome</keyword>
<organism evidence="2 3">
    <name type="scientific">Nocardioides faecalis</name>
    <dbReference type="NCBI Taxonomy" id="2803858"/>
    <lineage>
        <taxon>Bacteria</taxon>
        <taxon>Bacillati</taxon>
        <taxon>Actinomycetota</taxon>
        <taxon>Actinomycetes</taxon>
        <taxon>Propionibacteriales</taxon>
        <taxon>Nocardioidaceae</taxon>
        <taxon>Nocardioides</taxon>
    </lineage>
</organism>
<dbReference type="PROSITE" id="PS51819">
    <property type="entry name" value="VOC"/>
    <property type="match status" value="1"/>
</dbReference>
<dbReference type="PANTHER" id="PTHR35908">
    <property type="entry name" value="HYPOTHETICAL FUSION PROTEIN"/>
    <property type="match status" value="1"/>
</dbReference>
<evidence type="ECO:0000259" key="1">
    <source>
        <dbReference type="PROSITE" id="PS51819"/>
    </source>
</evidence>
<dbReference type="InterPro" id="IPR041581">
    <property type="entry name" value="Glyoxalase_6"/>
</dbReference>
<gene>
    <name evidence="2" type="ORF">JK386_08915</name>
</gene>
<feature type="domain" description="VOC" evidence="1">
    <location>
        <begin position="16"/>
        <end position="132"/>
    </location>
</feature>
<dbReference type="Proteomes" id="UP000663791">
    <property type="component" value="Unassembled WGS sequence"/>
</dbReference>
<evidence type="ECO:0000313" key="2">
    <source>
        <dbReference type="EMBL" id="MBM9460023.1"/>
    </source>
</evidence>
<sequence length="137" mass="14386">MTDPTPGTSPTSPVTGLVAITLDTPDAARLAQFYADLAGGEVTGVYPEYGYASADLLGVTLNFQGVADYTPPQWPSAEHPQQFHLDLRVDDLDAALEHARALGATVAPTQSGEGAWVVMIDPDGHPFCLCPPPQDAP</sequence>
<dbReference type="AlphaFoldDB" id="A0A938Y4T4"/>